<comment type="cofactor">
    <cofactor evidence="1">
        <name>Mg(2+)</name>
        <dbReference type="ChEBI" id="CHEBI:18420"/>
    </cofactor>
</comment>
<dbReference type="OrthoDB" id="9814308at2"/>
<dbReference type="PANTHER" id="PTHR43046:SF16">
    <property type="entry name" value="ADP-RIBOSE PYROPHOSPHATASE YJHB-RELATED"/>
    <property type="match status" value="1"/>
</dbReference>
<comment type="caution">
    <text evidence="5">The sequence shown here is derived from an EMBL/GenBank/DDBJ whole genome shotgun (WGS) entry which is preliminary data.</text>
</comment>
<feature type="region of interest" description="Disordered" evidence="3">
    <location>
        <begin position="139"/>
        <end position="176"/>
    </location>
</feature>
<protein>
    <submittedName>
        <fullName evidence="5">NUDIX domain-containing protein</fullName>
    </submittedName>
</protein>
<dbReference type="GO" id="GO:0016787">
    <property type="term" value="F:hydrolase activity"/>
    <property type="evidence" value="ECO:0007669"/>
    <property type="project" value="UniProtKB-KW"/>
</dbReference>
<keyword evidence="2" id="KW-0378">Hydrolase</keyword>
<dbReference type="PANTHER" id="PTHR43046">
    <property type="entry name" value="GDP-MANNOSE MANNOSYL HYDROLASE"/>
    <property type="match status" value="1"/>
</dbReference>
<reference evidence="5 6" key="1">
    <citation type="submission" date="2019-06" db="EMBL/GenBank/DDBJ databases">
        <title>Tsukamurella conjunctivitidis sp. nov., Tsukamurella assacharolytica sp. nov. and Tsukamurella sputae sp. nov. isolated from patients with conjunctivitis, bacteraemia (lymphoma) and respiratory infection (sputum) in Hong Kong.</title>
        <authorList>
            <person name="Teng J.L.L."/>
            <person name="Lee H.H."/>
            <person name="Fong J.Y.H."/>
            <person name="Fok K.M.N."/>
            <person name="Lau S.K.P."/>
            <person name="Woo P.C.Y."/>
        </authorList>
    </citation>
    <scope>NUCLEOTIDE SEQUENCE [LARGE SCALE GENOMIC DNA]</scope>
    <source>
        <strain evidence="5 6">HKU71</strain>
    </source>
</reference>
<sequence length="176" mass="19049">MPIPEYVRSIREKIGTDLLWLPGVAAVVVNDAGEVLLGRRADTGEWAAIAGILEPGEQPAEAIVREIREEAGVEAEVIDLLALRTDEPVRYPNGDAAQYLTLLFLCRYVSGDAHVADDESLEVGWSVPRRCPRCPCGSASACTGASPPSAATPAPPGSDRVPKLRSSRRRRHDRLR</sequence>
<accession>A0A5C5RC45</accession>
<feature type="domain" description="Nudix hydrolase" evidence="4">
    <location>
        <begin position="19"/>
        <end position="152"/>
    </location>
</feature>
<dbReference type="Pfam" id="PF00293">
    <property type="entry name" value="NUDIX"/>
    <property type="match status" value="1"/>
</dbReference>
<evidence type="ECO:0000256" key="1">
    <source>
        <dbReference type="ARBA" id="ARBA00001946"/>
    </source>
</evidence>
<dbReference type="AlphaFoldDB" id="A0A5C5RC45"/>
<gene>
    <name evidence="5" type="ORF">FK529_03735</name>
</gene>
<dbReference type="CDD" id="cd18879">
    <property type="entry name" value="NUDIX_Hydrolase"/>
    <property type="match status" value="1"/>
</dbReference>
<evidence type="ECO:0000259" key="4">
    <source>
        <dbReference type="PROSITE" id="PS51462"/>
    </source>
</evidence>
<feature type="compositionally biased region" description="Basic residues" evidence="3">
    <location>
        <begin position="163"/>
        <end position="176"/>
    </location>
</feature>
<dbReference type="InterPro" id="IPR020084">
    <property type="entry name" value="NUDIX_hydrolase_CS"/>
</dbReference>
<proteinExistence type="predicted"/>
<dbReference type="PROSITE" id="PS00893">
    <property type="entry name" value="NUDIX_BOX"/>
    <property type="match status" value="1"/>
</dbReference>
<keyword evidence="6" id="KW-1185">Reference proteome</keyword>
<organism evidence="5 6">
    <name type="scientific">Tsukamurella asaccharolytica</name>
    <dbReference type="NCBI Taxonomy" id="2592067"/>
    <lineage>
        <taxon>Bacteria</taxon>
        <taxon>Bacillati</taxon>
        <taxon>Actinomycetota</taxon>
        <taxon>Actinomycetes</taxon>
        <taxon>Mycobacteriales</taxon>
        <taxon>Tsukamurellaceae</taxon>
        <taxon>Tsukamurella</taxon>
    </lineage>
</organism>
<dbReference type="Proteomes" id="UP000317291">
    <property type="component" value="Unassembled WGS sequence"/>
</dbReference>
<feature type="compositionally biased region" description="Low complexity" evidence="3">
    <location>
        <begin position="139"/>
        <end position="152"/>
    </location>
</feature>
<dbReference type="SUPFAM" id="SSF55811">
    <property type="entry name" value="Nudix"/>
    <property type="match status" value="1"/>
</dbReference>
<dbReference type="PROSITE" id="PS51462">
    <property type="entry name" value="NUDIX"/>
    <property type="match status" value="1"/>
</dbReference>
<dbReference type="InterPro" id="IPR015797">
    <property type="entry name" value="NUDIX_hydrolase-like_dom_sf"/>
</dbReference>
<evidence type="ECO:0000256" key="3">
    <source>
        <dbReference type="SAM" id="MobiDB-lite"/>
    </source>
</evidence>
<dbReference type="Gene3D" id="3.90.79.10">
    <property type="entry name" value="Nucleoside Triphosphate Pyrophosphohydrolase"/>
    <property type="match status" value="1"/>
</dbReference>
<dbReference type="InterPro" id="IPR000086">
    <property type="entry name" value="NUDIX_hydrolase_dom"/>
</dbReference>
<evidence type="ECO:0000313" key="5">
    <source>
        <dbReference type="EMBL" id="TWS20470.1"/>
    </source>
</evidence>
<evidence type="ECO:0000256" key="2">
    <source>
        <dbReference type="ARBA" id="ARBA00022801"/>
    </source>
</evidence>
<name>A0A5C5RC45_9ACTN</name>
<dbReference type="RefSeq" id="WP_146559692.1">
    <property type="nucleotide sequence ID" value="NZ_VIGW01000002.1"/>
</dbReference>
<evidence type="ECO:0000313" key="6">
    <source>
        <dbReference type="Proteomes" id="UP000317291"/>
    </source>
</evidence>
<dbReference type="EMBL" id="VIGW01000002">
    <property type="protein sequence ID" value="TWS20470.1"/>
    <property type="molecule type" value="Genomic_DNA"/>
</dbReference>